<sequence length="592" mass="67684">MSLPNLQRPTRDDFLRAADGFWQRLRVRFRWLTIRSFRRYNADEMSAFFTWFLMSQTLWLFVGTTTFFSVVFATANSLRLQEYIARALSDYLTAETGITIIFESAIVPKWRDSRISFKNVFITRRPEGYYRPKTVPTSDDHSVAAGYDLSNHPSYHGRIEEEEDGHQEIDPSEDLNYSMFDLTVDSIDVTLSFARWFDGKGLVEDAVIKGVRGVLDRRTVTWDPDHPLDPATFRHKAQPGDFELESLQLEDVLVTVYQPGNFRPYTASIFRADIRTFRKQFAFYDFLRAENVVGQFDNCLFSLHRPQSIGRTTDQDLKDGKWSRMSRFRMDGLNVDHLQSMTTQDGPFSWITSGKVDAVLDIKFPRDPSDELPFSAILDELADALTSVAGPINDRIPGQRELAKPPLSAPSDQDDQAAEGTDDTSRVIVDIDLRFRDLKAAVPLFTNDLSYVNNALIRPIVAFMNANRTLVPIRCRVVKDLEDFDGAWTMWETGLIDAISMKVYEAMAYHVTQANFHRRVKAVGAWSLQMTASALMSTLRMLMDPMTVHLRDIIENGSESVLFQVPYLGRPPSLSHDPHPQASDVHHQHNLK</sequence>
<dbReference type="InterPro" id="IPR012571">
    <property type="entry name" value="Mdm31/Mdm32"/>
</dbReference>
<keyword evidence="4" id="KW-0999">Mitochondrion inner membrane</keyword>
<dbReference type="GO" id="GO:0000001">
    <property type="term" value="P:mitochondrion inheritance"/>
    <property type="evidence" value="ECO:0007669"/>
    <property type="project" value="InterPro"/>
</dbReference>
<evidence type="ECO:0000256" key="5">
    <source>
        <dbReference type="ARBA" id="ARBA00022946"/>
    </source>
</evidence>
<keyword evidence="6 11" id="KW-1133">Transmembrane helix</keyword>
<evidence type="ECO:0000256" key="2">
    <source>
        <dbReference type="ARBA" id="ARBA00005687"/>
    </source>
</evidence>
<evidence type="ECO:0000256" key="9">
    <source>
        <dbReference type="ARBA" id="ARBA00025191"/>
    </source>
</evidence>
<comment type="subcellular location">
    <subcellularLocation>
        <location evidence="1">Mitochondrion inner membrane</location>
    </subcellularLocation>
</comment>
<name>A0A5C2S3Y3_9APHY</name>
<dbReference type="OrthoDB" id="17678at2759"/>
<dbReference type="Pfam" id="PF08118">
    <property type="entry name" value="MDM31_MDM32"/>
    <property type="match status" value="1"/>
</dbReference>
<feature type="compositionally biased region" description="Acidic residues" evidence="10">
    <location>
        <begin position="412"/>
        <end position="422"/>
    </location>
</feature>
<dbReference type="GO" id="GO:0005743">
    <property type="term" value="C:mitochondrial inner membrane"/>
    <property type="evidence" value="ECO:0007669"/>
    <property type="project" value="UniProtKB-SubCell"/>
</dbReference>
<dbReference type="GO" id="GO:0007005">
    <property type="term" value="P:mitochondrion organization"/>
    <property type="evidence" value="ECO:0007669"/>
    <property type="project" value="InterPro"/>
</dbReference>
<evidence type="ECO:0000256" key="7">
    <source>
        <dbReference type="ARBA" id="ARBA00023128"/>
    </source>
</evidence>
<accession>A0A5C2S3Y3</accession>
<feature type="region of interest" description="Disordered" evidence="10">
    <location>
        <begin position="573"/>
        <end position="592"/>
    </location>
</feature>
<gene>
    <name evidence="12" type="ORF">L227DRAFT_565329</name>
</gene>
<keyword evidence="8 11" id="KW-0472">Membrane</keyword>
<feature type="region of interest" description="Disordered" evidence="10">
    <location>
        <begin position="392"/>
        <end position="422"/>
    </location>
</feature>
<feature type="transmembrane region" description="Helical" evidence="11">
    <location>
        <begin position="48"/>
        <end position="72"/>
    </location>
</feature>
<organism evidence="12 13">
    <name type="scientific">Lentinus tigrinus ALCF2SS1-6</name>
    <dbReference type="NCBI Taxonomy" id="1328759"/>
    <lineage>
        <taxon>Eukaryota</taxon>
        <taxon>Fungi</taxon>
        <taxon>Dikarya</taxon>
        <taxon>Basidiomycota</taxon>
        <taxon>Agaricomycotina</taxon>
        <taxon>Agaricomycetes</taxon>
        <taxon>Polyporales</taxon>
        <taxon>Polyporaceae</taxon>
        <taxon>Lentinus</taxon>
    </lineage>
</organism>
<dbReference type="PANTHER" id="PTHR31068">
    <property type="entry name" value="MITOCHONDRIAL DISTRIBUTION AND MORPHOLOGY PROTEIN 31"/>
    <property type="match status" value="1"/>
</dbReference>
<reference evidence="12" key="1">
    <citation type="journal article" date="2018" name="Genome Biol. Evol.">
        <title>Genomics and development of Lentinus tigrinus, a white-rot wood-decaying mushroom with dimorphic fruiting bodies.</title>
        <authorList>
            <person name="Wu B."/>
            <person name="Xu Z."/>
            <person name="Knudson A."/>
            <person name="Carlson A."/>
            <person name="Chen N."/>
            <person name="Kovaka S."/>
            <person name="LaButti K."/>
            <person name="Lipzen A."/>
            <person name="Pennachio C."/>
            <person name="Riley R."/>
            <person name="Schakwitz W."/>
            <person name="Umezawa K."/>
            <person name="Ohm R.A."/>
            <person name="Grigoriev I.V."/>
            <person name="Nagy L.G."/>
            <person name="Gibbons J."/>
            <person name="Hibbett D."/>
        </authorList>
    </citation>
    <scope>NUCLEOTIDE SEQUENCE [LARGE SCALE GENOMIC DNA]</scope>
    <source>
        <strain evidence="12">ALCF2SS1-6</strain>
    </source>
</reference>
<proteinExistence type="inferred from homology"/>
<evidence type="ECO:0000256" key="10">
    <source>
        <dbReference type="SAM" id="MobiDB-lite"/>
    </source>
</evidence>
<evidence type="ECO:0000256" key="11">
    <source>
        <dbReference type="SAM" id="Phobius"/>
    </source>
</evidence>
<evidence type="ECO:0000256" key="4">
    <source>
        <dbReference type="ARBA" id="ARBA00022792"/>
    </source>
</evidence>
<dbReference type="PANTHER" id="PTHR31068:SF0">
    <property type="entry name" value="MITOCHONDRIAL DISTRIBUTION AND MORPHOLOGY PROTEIN 31"/>
    <property type="match status" value="1"/>
</dbReference>
<evidence type="ECO:0000256" key="6">
    <source>
        <dbReference type="ARBA" id="ARBA00022989"/>
    </source>
</evidence>
<keyword evidence="3 11" id="KW-0812">Transmembrane</keyword>
<evidence type="ECO:0000256" key="3">
    <source>
        <dbReference type="ARBA" id="ARBA00022692"/>
    </source>
</evidence>
<keyword evidence="13" id="KW-1185">Reference proteome</keyword>
<evidence type="ECO:0000313" key="13">
    <source>
        <dbReference type="Proteomes" id="UP000313359"/>
    </source>
</evidence>
<dbReference type="AlphaFoldDB" id="A0A5C2S3Y3"/>
<comment type="function">
    <text evidence="9">Involved in the organization of the mitochondrial membranes and the global structure of the mitochondria. Also required for mitochondrial distribution and mobility as well as for the maintenance of mitochondrial DNA nucleoids structures.</text>
</comment>
<keyword evidence="7" id="KW-0496">Mitochondrion</keyword>
<evidence type="ECO:0000313" key="12">
    <source>
        <dbReference type="EMBL" id="RPD57574.1"/>
    </source>
</evidence>
<feature type="compositionally biased region" description="Basic and acidic residues" evidence="10">
    <location>
        <begin position="576"/>
        <end position="592"/>
    </location>
</feature>
<evidence type="ECO:0000256" key="8">
    <source>
        <dbReference type="ARBA" id="ARBA00023136"/>
    </source>
</evidence>
<dbReference type="STRING" id="1328759.A0A5C2S3Y3"/>
<dbReference type="EMBL" id="ML122280">
    <property type="protein sequence ID" value="RPD57574.1"/>
    <property type="molecule type" value="Genomic_DNA"/>
</dbReference>
<comment type="similarity">
    <text evidence="2">Belongs to the MDM31/MDM32 family.</text>
</comment>
<evidence type="ECO:0000256" key="1">
    <source>
        <dbReference type="ARBA" id="ARBA00004273"/>
    </source>
</evidence>
<protein>
    <submittedName>
        <fullName evidence="12">Mitochondrial distribution and morphology protein family 31/32</fullName>
    </submittedName>
</protein>
<dbReference type="Proteomes" id="UP000313359">
    <property type="component" value="Unassembled WGS sequence"/>
</dbReference>
<keyword evidence="5" id="KW-0809">Transit peptide</keyword>